<dbReference type="InterPro" id="IPR043154">
    <property type="entry name" value="Sec-1-like_dom1"/>
</dbReference>
<dbReference type="InterPro" id="IPR001619">
    <property type="entry name" value="Sec1-like"/>
</dbReference>
<dbReference type="InterPro" id="IPR027482">
    <property type="entry name" value="Sec1-like_dom2"/>
</dbReference>
<accession>A0A9Q0RXM5</accession>
<dbReference type="Pfam" id="PF00995">
    <property type="entry name" value="Sec1"/>
    <property type="match status" value="1"/>
</dbReference>
<proteinExistence type="inferred from homology"/>
<dbReference type="Gene3D" id="1.25.40.850">
    <property type="match status" value="1"/>
</dbReference>
<dbReference type="InterPro" id="IPR043127">
    <property type="entry name" value="Sec-1-like_dom3a"/>
</dbReference>
<dbReference type="GO" id="GO:0016192">
    <property type="term" value="P:vesicle-mediated transport"/>
    <property type="evidence" value="ECO:0007669"/>
    <property type="project" value="InterPro"/>
</dbReference>
<dbReference type="PIRSF" id="PIRSF005715">
    <property type="entry name" value="VPS45_Sec1"/>
    <property type="match status" value="1"/>
</dbReference>
<comment type="similarity">
    <text evidence="1">Belongs to the STXBP/unc-18/SEC1 family.</text>
</comment>
<dbReference type="Proteomes" id="UP001151699">
    <property type="component" value="Chromosome C"/>
</dbReference>
<dbReference type="SUPFAM" id="SSF56815">
    <property type="entry name" value="Sec1/munc18-like (SM) proteins"/>
    <property type="match status" value="1"/>
</dbReference>
<keyword evidence="3" id="KW-1185">Reference proteome</keyword>
<dbReference type="EMBL" id="WJQU01000004">
    <property type="protein sequence ID" value="KAJ6636221.1"/>
    <property type="molecule type" value="Genomic_DNA"/>
</dbReference>
<dbReference type="Gene3D" id="3.90.830.10">
    <property type="entry name" value="Syntaxin Binding Protein 1, Chain A, domain 2"/>
    <property type="match status" value="1"/>
</dbReference>
<reference evidence="2" key="1">
    <citation type="submission" date="2022-07" db="EMBL/GenBank/DDBJ databases">
        <authorList>
            <person name="Trinca V."/>
            <person name="Uliana J.V.C."/>
            <person name="Torres T.T."/>
            <person name="Ward R.J."/>
            <person name="Monesi N."/>
        </authorList>
    </citation>
    <scope>NUCLEOTIDE SEQUENCE</scope>
    <source>
        <strain evidence="2">HSMRA1968</strain>
        <tissue evidence="2">Whole embryos</tissue>
    </source>
</reference>
<dbReference type="Gene3D" id="3.40.50.2060">
    <property type="match status" value="1"/>
</dbReference>
<evidence type="ECO:0000256" key="1">
    <source>
        <dbReference type="ARBA" id="ARBA00009884"/>
    </source>
</evidence>
<organism evidence="2 3">
    <name type="scientific">Pseudolycoriella hygida</name>
    <dbReference type="NCBI Taxonomy" id="35572"/>
    <lineage>
        <taxon>Eukaryota</taxon>
        <taxon>Metazoa</taxon>
        <taxon>Ecdysozoa</taxon>
        <taxon>Arthropoda</taxon>
        <taxon>Hexapoda</taxon>
        <taxon>Insecta</taxon>
        <taxon>Pterygota</taxon>
        <taxon>Neoptera</taxon>
        <taxon>Endopterygota</taxon>
        <taxon>Diptera</taxon>
        <taxon>Nematocera</taxon>
        <taxon>Sciaroidea</taxon>
        <taxon>Sciaridae</taxon>
        <taxon>Pseudolycoriella</taxon>
    </lineage>
</organism>
<comment type="caution">
    <text evidence="2">The sequence shown here is derived from an EMBL/GenBank/DDBJ whole genome shotgun (WGS) entry which is preliminary data.</text>
</comment>
<sequence>MTQQKHYQMFPHLSSWRVNLMLLQEAANKELISILDKCEGTKAIVWDDSLSGPVGLVTKYTFLKERNVIKMLPLRAGSLTDVDVKHIIFITRPILRLMDYVAENIHHEEKRKSKAKKEFHLFFVPKMSMLCEKHLKIRQVYGSFTNVGEFKCEIFPVDSDLLSMEVKDCYRELHIDGDPTCLYLAASAIISLQKLYGRIPKIYGMGLSAQRVWKLTNQMGEDESSIINSDKGAIDQLILLDRSVDLMSVLTTQLTYEGLIDEIFGINQSTAHFLSEPFTTRTDETVQAGMPSAEKKSIVLNSSEDLYTELRDKNFNAVGQILSRHAKSISTQLEERHGEISVQEMKKFVERLPLMLAAKQSLATHTTIAEMIKDVTDSYDFQDELACEQEFLLCEDLDKASSFIEDLIAKKAPLKTVIRLMCMQCIAGSGFKPKVLDYYKRELVQVYGIETLLTIGNLEKVGLLKLQTGTRSYAVLRKIMNLTVDDALEVAPKDISYVHSFYAPLSIRIIEQLLKPMGWQFLNDNFGCLPGPTFEDYQPASHEIGNRRGSLSSEISQSDQPTRILVFFLGGCTFAEIAALRFLSQQDDANVEFIIATTKILNKNTFLEMFLEGRED</sequence>
<dbReference type="Gene3D" id="3.40.50.1910">
    <property type="match status" value="1"/>
</dbReference>
<evidence type="ECO:0000313" key="2">
    <source>
        <dbReference type="EMBL" id="KAJ6636221.1"/>
    </source>
</evidence>
<dbReference type="PANTHER" id="PTHR11679">
    <property type="entry name" value="VESICLE PROTEIN SORTING-ASSOCIATED"/>
    <property type="match status" value="1"/>
</dbReference>
<evidence type="ECO:0000313" key="3">
    <source>
        <dbReference type="Proteomes" id="UP001151699"/>
    </source>
</evidence>
<gene>
    <name evidence="2" type="primary">car</name>
    <name evidence="2" type="ORF">Bhyg_14809</name>
</gene>
<dbReference type="InterPro" id="IPR036045">
    <property type="entry name" value="Sec1-like_sf"/>
</dbReference>
<name>A0A9Q0RXM5_9DIPT</name>
<dbReference type="InterPro" id="IPR043155">
    <property type="entry name" value="VPS33_dom3b"/>
</dbReference>
<dbReference type="AlphaFoldDB" id="A0A9Q0RXM5"/>
<dbReference type="OrthoDB" id="10262287at2759"/>
<protein>
    <submittedName>
        <fullName evidence="2">Vacuolar protein sorting-associated protein 33A</fullName>
    </submittedName>
</protein>